<dbReference type="GO" id="GO:0003700">
    <property type="term" value="F:DNA-binding transcription factor activity"/>
    <property type="evidence" value="ECO:0007669"/>
    <property type="project" value="TreeGrafter"/>
</dbReference>
<dbReference type="PROSITE" id="PS50042">
    <property type="entry name" value="CNMP_BINDING_3"/>
    <property type="match status" value="1"/>
</dbReference>
<evidence type="ECO:0000256" key="3">
    <source>
        <dbReference type="ARBA" id="ARBA00023163"/>
    </source>
</evidence>
<organism evidence="6 7">
    <name type="scientific">Allosphingosinicella flava</name>
    <dbReference type="NCBI Taxonomy" id="2771430"/>
    <lineage>
        <taxon>Bacteria</taxon>
        <taxon>Pseudomonadati</taxon>
        <taxon>Pseudomonadota</taxon>
        <taxon>Alphaproteobacteria</taxon>
        <taxon>Sphingomonadales</taxon>
        <taxon>Sphingomonadaceae</taxon>
        <taxon>Allosphingosinicella</taxon>
    </lineage>
</organism>
<dbReference type="InterPro" id="IPR036388">
    <property type="entry name" value="WH-like_DNA-bd_sf"/>
</dbReference>
<dbReference type="GO" id="GO:0005829">
    <property type="term" value="C:cytosol"/>
    <property type="evidence" value="ECO:0007669"/>
    <property type="project" value="TreeGrafter"/>
</dbReference>
<gene>
    <name evidence="6" type="ORF">IC614_11460</name>
</gene>
<dbReference type="CDD" id="cd00038">
    <property type="entry name" value="CAP_ED"/>
    <property type="match status" value="1"/>
</dbReference>
<dbReference type="InterPro" id="IPR012318">
    <property type="entry name" value="HTH_CRP"/>
</dbReference>
<feature type="domain" description="HTH crp-type" evidence="5">
    <location>
        <begin position="147"/>
        <end position="221"/>
    </location>
</feature>
<sequence>MNLGSCLAERLSHYLDLTDNEHAALDEIEVQERECKRGTIIRREQDRGRELFVLRSGWLQSHVVLGDGSRQIMRFFFPGDIIGLSSLALDHSPETIVTVSDATIAPFNRQKLCDIFESHPRLAALIFTVTMAERVAMADRLASIGRTSARARVASILCEIFARNRVMLKGELSELQLPLTQEDLGDATGLTAVHVNRMMRGLVDDGLIARSGNKVGLIDEGRLAAEANFIDRYAKIDTSWLPPAR</sequence>
<dbReference type="Gene3D" id="2.60.120.10">
    <property type="entry name" value="Jelly Rolls"/>
    <property type="match status" value="1"/>
</dbReference>
<dbReference type="Gene3D" id="1.10.10.10">
    <property type="entry name" value="Winged helix-like DNA-binding domain superfamily/Winged helix DNA-binding domain"/>
    <property type="match status" value="1"/>
</dbReference>
<evidence type="ECO:0000256" key="2">
    <source>
        <dbReference type="ARBA" id="ARBA00023125"/>
    </source>
</evidence>
<dbReference type="Pfam" id="PF00027">
    <property type="entry name" value="cNMP_binding"/>
    <property type="match status" value="1"/>
</dbReference>
<keyword evidence="2" id="KW-0238">DNA-binding</keyword>
<dbReference type="CDD" id="cd00092">
    <property type="entry name" value="HTH_CRP"/>
    <property type="match status" value="1"/>
</dbReference>
<dbReference type="InterPro" id="IPR018490">
    <property type="entry name" value="cNMP-bd_dom_sf"/>
</dbReference>
<dbReference type="PANTHER" id="PTHR24567">
    <property type="entry name" value="CRP FAMILY TRANSCRIPTIONAL REGULATORY PROTEIN"/>
    <property type="match status" value="1"/>
</dbReference>
<evidence type="ECO:0000313" key="7">
    <source>
        <dbReference type="Proteomes" id="UP000594873"/>
    </source>
</evidence>
<dbReference type="PROSITE" id="PS51063">
    <property type="entry name" value="HTH_CRP_2"/>
    <property type="match status" value="1"/>
</dbReference>
<dbReference type="AlphaFoldDB" id="A0A7T2GJI4"/>
<dbReference type="InterPro" id="IPR050397">
    <property type="entry name" value="Env_Response_Regulators"/>
</dbReference>
<dbReference type="InterPro" id="IPR036390">
    <property type="entry name" value="WH_DNA-bd_sf"/>
</dbReference>
<dbReference type="KEGG" id="sflv:IC614_11460"/>
<dbReference type="SUPFAM" id="SSF46785">
    <property type="entry name" value="Winged helix' DNA-binding domain"/>
    <property type="match status" value="1"/>
</dbReference>
<dbReference type="EMBL" id="CP065592">
    <property type="protein sequence ID" value="QPQ54917.1"/>
    <property type="molecule type" value="Genomic_DNA"/>
</dbReference>
<dbReference type="Proteomes" id="UP000594873">
    <property type="component" value="Chromosome"/>
</dbReference>
<keyword evidence="3" id="KW-0804">Transcription</keyword>
<dbReference type="SUPFAM" id="SSF51206">
    <property type="entry name" value="cAMP-binding domain-like"/>
    <property type="match status" value="1"/>
</dbReference>
<accession>A0A7T2GJI4</accession>
<proteinExistence type="predicted"/>
<dbReference type="Pfam" id="PF13545">
    <property type="entry name" value="HTH_Crp_2"/>
    <property type="match status" value="1"/>
</dbReference>
<evidence type="ECO:0000256" key="1">
    <source>
        <dbReference type="ARBA" id="ARBA00023015"/>
    </source>
</evidence>
<reference evidence="6 7" key="1">
    <citation type="submission" date="2020-11" db="EMBL/GenBank/DDBJ databases">
        <title>Genome seq and assembly of Sphingosinicella sp.</title>
        <authorList>
            <person name="Chhetri G."/>
        </authorList>
    </citation>
    <scope>NUCLEOTIDE SEQUENCE [LARGE SCALE GENOMIC DNA]</scope>
    <source>
        <strain evidence="6 7">UDD2</strain>
    </source>
</reference>
<dbReference type="GO" id="GO:0003677">
    <property type="term" value="F:DNA binding"/>
    <property type="evidence" value="ECO:0007669"/>
    <property type="project" value="UniProtKB-KW"/>
</dbReference>
<protein>
    <submittedName>
        <fullName evidence="6">Crp/Fnr family transcriptional regulator</fullName>
    </submittedName>
</protein>
<dbReference type="SMART" id="SM00100">
    <property type="entry name" value="cNMP"/>
    <property type="match status" value="1"/>
</dbReference>
<dbReference type="InterPro" id="IPR014710">
    <property type="entry name" value="RmlC-like_jellyroll"/>
</dbReference>
<evidence type="ECO:0000313" key="6">
    <source>
        <dbReference type="EMBL" id="QPQ54917.1"/>
    </source>
</evidence>
<evidence type="ECO:0000259" key="4">
    <source>
        <dbReference type="PROSITE" id="PS50042"/>
    </source>
</evidence>
<keyword evidence="7" id="KW-1185">Reference proteome</keyword>
<name>A0A7T2GJI4_9SPHN</name>
<evidence type="ECO:0000259" key="5">
    <source>
        <dbReference type="PROSITE" id="PS51063"/>
    </source>
</evidence>
<dbReference type="SMART" id="SM00419">
    <property type="entry name" value="HTH_CRP"/>
    <property type="match status" value="1"/>
</dbReference>
<dbReference type="PANTHER" id="PTHR24567:SF26">
    <property type="entry name" value="REGULATORY PROTEIN YEIL"/>
    <property type="match status" value="1"/>
</dbReference>
<dbReference type="InterPro" id="IPR000595">
    <property type="entry name" value="cNMP-bd_dom"/>
</dbReference>
<keyword evidence="1" id="KW-0805">Transcription regulation</keyword>
<feature type="domain" description="Cyclic nucleotide-binding" evidence="4">
    <location>
        <begin position="25"/>
        <end position="95"/>
    </location>
</feature>